<dbReference type="Proteomes" id="UP000291338">
    <property type="component" value="Unassembled WGS sequence"/>
</dbReference>
<gene>
    <name evidence="1" type="ORF">C1E23_02730</name>
</gene>
<reference evidence="1 2" key="1">
    <citation type="submission" date="2018-01" db="EMBL/GenBank/DDBJ databases">
        <title>Co-occurrence of chitin degradation, pigmentation and bioactivity in marine Pseudoalteromonas.</title>
        <authorList>
            <person name="Paulsen S."/>
            <person name="Gram L."/>
            <person name="Machado H."/>
        </authorList>
    </citation>
    <scope>NUCLEOTIDE SEQUENCE [LARGE SCALE GENOMIC DNA]</scope>
    <source>
        <strain evidence="1 2">S3898</strain>
    </source>
</reference>
<evidence type="ECO:0000313" key="2">
    <source>
        <dbReference type="Proteomes" id="UP000291338"/>
    </source>
</evidence>
<proteinExistence type="predicted"/>
<protein>
    <submittedName>
        <fullName evidence="1">Uncharacterized protein</fullName>
    </submittedName>
</protein>
<name>A0A4Q7IRW6_9GAMM</name>
<accession>A0A4Q7IRW6</accession>
<evidence type="ECO:0000313" key="1">
    <source>
        <dbReference type="EMBL" id="RZQ54565.1"/>
    </source>
</evidence>
<organism evidence="1 2">
    <name type="scientific">Pseudoalteromonas phenolica</name>
    <dbReference type="NCBI Taxonomy" id="161398"/>
    <lineage>
        <taxon>Bacteria</taxon>
        <taxon>Pseudomonadati</taxon>
        <taxon>Pseudomonadota</taxon>
        <taxon>Gammaproteobacteria</taxon>
        <taxon>Alteromonadales</taxon>
        <taxon>Pseudoalteromonadaceae</taxon>
        <taxon>Pseudoalteromonas</taxon>
    </lineage>
</organism>
<dbReference type="RefSeq" id="WP_130254101.1">
    <property type="nucleotide sequence ID" value="NZ_PPSX01000011.1"/>
</dbReference>
<dbReference type="AlphaFoldDB" id="A0A4Q7IRW6"/>
<comment type="caution">
    <text evidence="1">The sequence shown here is derived from an EMBL/GenBank/DDBJ whole genome shotgun (WGS) entry which is preliminary data.</text>
</comment>
<dbReference type="EMBL" id="PPSX01000011">
    <property type="protein sequence ID" value="RZQ54565.1"/>
    <property type="molecule type" value="Genomic_DNA"/>
</dbReference>
<sequence>MNNNMTHLEAVKAIVHFSEKRSEAFSVLLAASQSEVVYFVSNQDVLAVLDKVLSKQLDIDELKMWAQLLDMREDIDTQKVEGVLYALSNPEQMGQITMRKIQQLSMLLKAES</sequence>